<dbReference type="Gene3D" id="3.60.10.10">
    <property type="entry name" value="Endonuclease/exonuclease/phosphatase"/>
    <property type="match status" value="1"/>
</dbReference>
<evidence type="ECO:0000313" key="2">
    <source>
        <dbReference type="Proteomes" id="UP000789901"/>
    </source>
</evidence>
<evidence type="ECO:0000313" key="1">
    <source>
        <dbReference type="EMBL" id="CAG8697953.1"/>
    </source>
</evidence>
<organism evidence="1 2">
    <name type="scientific">Gigaspora margarita</name>
    <dbReference type="NCBI Taxonomy" id="4874"/>
    <lineage>
        <taxon>Eukaryota</taxon>
        <taxon>Fungi</taxon>
        <taxon>Fungi incertae sedis</taxon>
        <taxon>Mucoromycota</taxon>
        <taxon>Glomeromycotina</taxon>
        <taxon>Glomeromycetes</taxon>
        <taxon>Diversisporales</taxon>
        <taxon>Gigasporaceae</taxon>
        <taxon>Gigaspora</taxon>
    </lineage>
</organism>
<proteinExistence type="predicted"/>
<keyword evidence="2" id="KW-1185">Reference proteome</keyword>
<sequence>MSFKKDKIDKIKIATLNVEGFDEENCRETLNRLNRRNFDIINLQNINLNKPNRDYAKEHYWRYDSIWTSNTAILAGNENIQFNDTEEFENGITTIVKYYKMTLQITNIYISSLIDGLKLCKQWMPYRSENIINVIVCESEEISLHLIYNEENEEIPGFTNVVDILGERFIQGAQDNNFPDCIYIDNDYTHFCKKIEVFYDEFSKPLVVCTLESFIWKLKKQMLEDPKVVYDITKEITSVNTVYEWDQLKNQFQSVFRSSKLNFFEEPKKELMSFDDIDSSDGDFDSLDQTLQNELIKGGWAKKNENATSVVRDPSAPDSKDPTEIFIYIKTYYQKLFKKDDFDIDIATGDENYQKLKDNETTKYLGFSIDKKGQLEENYWDKVAENIKKTMQEIDQNELSSEDKMCIVTIAKSHLFSKIWYTAFLLPPNDEQIKLLSKLILEWVWNKLPPELINLEIPKLKNMVDARLGRIWLKLLTNNDLWANLERELIEKNLNEPITTALQQPAKLNDWPLEWMPYFRAWQRLNGKVLSTDSWPWNLNSIEIADLNADEYSIKSAVKYLENDNTQYVVI</sequence>
<accession>A0ABN7UYV6</accession>
<protein>
    <submittedName>
        <fullName evidence="1">14868_t:CDS:1</fullName>
    </submittedName>
</protein>
<gene>
    <name evidence="1" type="ORF">GMARGA_LOCUS11937</name>
</gene>
<dbReference type="InterPro" id="IPR036691">
    <property type="entry name" value="Endo/exonu/phosph_ase_sf"/>
</dbReference>
<name>A0ABN7UYV6_GIGMA</name>
<reference evidence="1 2" key="1">
    <citation type="submission" date="2021-06" db="EMBL/GenBank/DDBJ databases">
        <authorList>
            <person name="Kallberg Y."/>
            <person name="Tangrot J."/>
            <person name="Rosling A."/>
        </authorList>
    </citation>
    <scope>NUCLEOTIDE SEQUENCE [LARGE SCALE GENOMIC DNA]</scope>
    <source>
        <strain evidence="1 2">120-4 pot B 10/14</strain>
    </source>
</reference>
<comment type="caution">
    <text evidence="1">The sequence shown here is derived from an EMBL/GenBank/DDBJ whole genome shotgun (WGS) entry which is preliminary data.</text>
</comment>
<dbReference type="EMBL" id="CAJVQB010007148">
    <property type="protein sequence ID" value="CAG8697953.1"/>
    <property type="molecule type" value="Genomic_DNA"/>
</dbReference>
<dbReference type="Proteomes" id="UP000789901">
    <property type="component" value="Unassembled WGS sequence"/>
</dbReference>